<dbReference type="EMBL" id="UGOY01000001">
    <property type="protein sequence ID" value="STY22675.1"/>
    <property type="molecule type" value="Genomic_DNA"/>
</dbReference>
<keyword evidence="2" id="KW-0378">Hydrolase</keyword>
<dbReference type="GO" id="GO:0033389">
    <property type="term" value="P:putrescine biosynthetic process from arginine, via agmatine"/>
    <property type="evidence" value="ECO:0007669"/>
    <property type="project" value="TreeGrafter"/>
</dbReference>
<proteinExistence type="predicted"/>
<protein>
    <submittedName>
        <fullName evidence="1">Arginase family protein</fullName>
    </submittedName>
    <submittedName>
        <fullName evidence="2">Arginase/agmatinase/formimionoglutamate hydrolase, arginase family</fullName>
    </submittedName>
</protein>
<dbReference type="PANTHER" id="PTHR11358">
    <property type="entry name" value="ARGINASE/AGMATINASE"/>
    <property type="match status" value="1"/>
</dbReference>
<dbReference type="InterPro" id="IPR023696">
    <property type="entry name" value="Ureohydrolase_dom_sf"/>
</dbReference>
<evidence type="ECO:0000313" key="2">
    <source>
        <dbReference type="EMBL" id="STY22675.1"/>
    </source>
</evidence>
<organism evidence="2 4">
    <name type="scientific">Legionella steigerwaltii</name>
    <dbReference type="NCBI Taxonomy" id="460"/>
    <lineage>
        <taxon>Bacteria</taxon>
        <taxon>Pseudomonadati</taxon>
        <taxon>Pseudomonadota</taxon>
        <taxon>Gammaproteobacteria</taxon>
        <taxon>Legionellales</taxon>
        <taxon>Legionellaceae</taxon>
        <taxon>Legionella</taxon>
    </lineage>
</organism>
<sequence length="277" mass="32333">MQILCIESEHQQPSKSLMVNDTLYQIDLSKYEDSLRFYTTNKSVHIFRELINNLDIKTPLITLLGSGDFHHLSYFFLERIKEPFNLVVFDNHTDCSFMPPKFHCGNWLYTAAQLPQCKQILHIGATEGYSWFDRLLGLNQLVRQKHFIAFSAQDMQNQGMKGYQNVLHQIDTNLPIYISVDKDVLSAQEIETDWDQGILKITDFFEMLTLLAQYRIIGADITGERTEPAHYKSFIKRTISHWEHPTLRTIENKNRLKQNEINRHIIETLGVKLNDGT</sequence>
<keyword evidence="3" id="KW-1185">Reference proteome</keyword>
<reference evidence="2 4" key="2">
    <citation type="submission" date="2018-06" db="EMBL/GenBank/DDBJ databases">
        <authorList>
            <consortium name="Pathogen Informatics"/>
            <person name="Doyle S."/>
        </authorList>
    </citation>
    <scope>NUCLEOTIDE SEQUENCE [LARGE SCALE GENOMIC DNA]</scope>
    <source>
        <strain evidence="2 4">NCTC11991</strain>
    </source>
</reference>
<reference evidence="1 3" key="1">
    <citation type="submission" date="2015-11" db="EMBL/GenBank/DDBJ databases">
        <title>Genomic analysis of 38 Legionella species identifies large and diverse effector repertoires.</title>
        <authorList>
            <person name="Burstein D."/>
            <person name="Amaro F."/>
            <person name="Zusman T."/>
            <person name="Lifshitz Z."/>
            <person name="Cohen O."/>
            <person name="Gilbert J.A."/>
            <person name="Pupko T."/>
            <person name="Shuman H.A."/>
            <person name="Segal G."/>
        </authorList>
    </citation>
    <scope>NUCLEOTIDE SEQUENCE [LARGE SCALE GENOMIC DNA]</scope>
    <source>
        <strain evidence="1 3">SC-18-C9</strain>
    </source>
</reference>
<gene>
    <name evidence="1" type="ORF">Lstg_1827</name>
    <name evidence="2" type="ORF">NCTC11991_01264</name>
</gene>
<accession>A0A378L6H4</accession>
<dbReference type="Gene3D" id="3.40.800.10">
    <property type="entry name" value="Ureohydrolase domain"/>
    <property type="match status" value="1"/>
</dbReference>
<dbReference type="InterPro" id="IPR006035">
    <property type="entry name" value="Ureohydrolase"/>
</dbReference>
<name>A0A378L6H4_9GAMM</name>
<dbReference type="SUPFAM" id="SSF52768">
    <property type="entry name" value="Arginase/deacetylase"/>
    <property type="match status" value="1"/>
</dbReference>
<dbReference type="Pfam" id="PF00491">
    <property type="entry name" value="Arginase"/>
    <property type="match status" value="1"/>
</dbReference>
<dbReference type="RefSeq" id="WP_058477377.1">
    <property type="nucleotide sequence ID" value="NZ_CAAAIO010000018.1"/>
</dbReference>
<dbReference type="Proteomes" id="UP000255110">
    <property type="component" value="Unassembled WGS sequence"/>
</dbReference>
<dbReference type="STRING" id="460.Lstg_1827"/>
<evidence type="ECO:0000313" key="4">
    <source>
        <dbReference type="Proteomes" id="UP000255110"/>
    </source>
</evidence>
<dbReference type="PANTHER" id="PTHR11358:SF41">
    <property type="entry name" value="ARGINASE"/>
    <property type="match status" value="1"/>
</dbReference>
<dbReference type="AlphaFoldDB" id="A0A378L6H4"/>
<dbReference type="GO" id="GO:0008783">
    <property type="term" value="F:agmatinase activity"/>
    <property type="evidence" value="ECO:0007669"/>
    <property type="project" value="TreeGrafter"/>
</dbReference>
<dbReference type="EMBL" id="LNYZ01000013">
    <property type="protein sequence ID" value="KTD77470.1"/>
    <property type="molecule type" value="Genomic_DNA"/>
</dbReference>
<dbReference type="GO" id="GO:0046872">
    <property type="term" value="F:metal ion binding"/>
    <property type="evidence" value="ECO:0007669"/>
    <property type="project" value="InterPro"/>
</dbReference>
<evidence type="ECO:0000313" key="3">
    <source>
        <dbReference type="Proteomes" id="UP000054820"/>
    </source>
</evidence>
<dbReference type="Proteomes" id="UP000054820">
    <property type="component" value="Unassembled WGS sequence"/>
</dbReference>
<evidence type="ECO:0000313" key="1">
    <source>
        <dbReference type="EMBL" id="KTD77470.1"/>
    </source>
</evidence>